<dbReference type="WBParaSite" id="EVEC_0000622401-mRNA-1">
    <property type="protein sequence ID" value="EVEC_0000622401-mRNA-1"/>
    <property type="gene ID" value="EVEC_0000622401"/>
</dbReference>
<evidence type="ECO:0000313" key="1">
    <source>
        <dbReference type="EMBL" id="VDD91084.1"/>
    </source>
</evidence>
<dbReference type="AlphaFoldDB" id="A0A0N4V7F9"/>
<organism evidence="3">
    <name type="scientific">Enterobius vermicularis</name>
    <name type="common">Human pinworm</name>
    <dbReference type="NCBI Taxonomy" id="51028"/>
    <lineage>
        <taxon>Eukaryota</taxon>
        <taxon>Metazoa</taxon>
        <taxon>Ecdysozoa</taxon>
        <taxon>Nematoda</taxon>
        <taxon>Chromadorea</taxon>
        <taxon>Rhabditida</taxon>
        <taxon>Spirurina</taxon>
        <taxon>Oxyuridomorpha</taxon>
        <taxon>Oxyuroidea</taxon>
        <taxon>Oxyuridae</taxon>
        <taxon>Enterobius</taxon>
    </lineage>
</organism>
<dbReference type="Proteomes" id="UP000274131">
    <property type="component" value="Unassembled WGS sequence"/>
</dbReference>
<evidence type="ECO:0000313" key="2">
    <source>
        <dbReference type="Proteomes" id="UP000274131"/>
    </source>
</evidence>
<proteinExistence type="predicted"/>
<dbReference type="EMBL" id="UXUI01008287">
    <property type="protein sequence ID" value="VDD91084.1"/>
    <property type="molecule type" value="Genomic_DNA"/>
</dbReference>
<sequence length="121" mass="13450">MKLPNANNEVAFFNAVIGADRDLKKITKLVKYPETLLEQISYAFCQPGPIAPHGKNREAIEANQETVAEKVDKERLPKIYSSAGCGVSAWRDLDHYHSQIRLPDCYGVAAAAVPYGEHHDK</sequence>
<protein>
    <submittedName>
        <fullName evidence="3">Phosphopyruvate hydratase</fullName>
    </submittedName>
</protein>
<reference evidence="3" key="1">
    <citation type="submission" date="2017-02" db="UniProtKB">
        <authorList>
            <consortium name="WormBaseParasite"/>
        </authorList>
    </citation>
    <scope>IDENTIFICATION</scope>
</reference>
<name>A0A0N4V7F9_ENTVE</name>
<keyword evidence="2" id="KW-1185">Reference proteome</keyword>
<evidence type="ECO:0000313" key="3">
    <source>
        <dbReference type="WBParaSite" id="EVEC_0000622401-mRNA-1"/>
    </source>
</evidence>
<gene>
    <name evidence="1" type="ORF">EVEC_LOCUS5835</name>
</gene>
<reference evidence="1 2" key="2">
    <citation type="submission" date="2018-10" db="EMBL/GenBank/DDBJ databases">
        <authorList>
            <consortium name="Pathogen Informatics"/>
        </authorList>
    </citation>
    <scope>NUCLEOTIDE SEQUENCE [LARGE SCALE GENOMIC DNA]</scope>
</reference>
<accession>A0A0N4V7F9</accession>